<dbReference type="PANTHER" id="PTHR33207">
    <property type="entry name" value="F-BOX DOMAIN CONTAINING PROTEIN-RELATED"/>
    <property type="match status" value="1"/>
</dbReference>
<feature type="domain" description="F-box protein AT5G49610-like beta-propeller" evidence="1">
    <location>
        <begin position="114"/>
        <end position="393"/>
    </location>
</feature>
<dbReference type="Pfam" id="PF23635">
    <property type="entry name" value="Beta-prop_AT5G49610-like"/>
    <property type="match status" value="1"/>
</dbReference>
<dbReference type="AlphaFoldDB" id="A0ABC8VDQ1"/>
<organism evidence="2 3">
    <name type="scientific">Urochloa decumbens</name>
    <dbReference type="NCBI Taxonomy" id="240449"/>
    <lineage>
        <taxon>Eukaryota</taxon>
        <taxon>Viridiplantae</taxon>
        <taxon>Streptophyta</taxon>
        <taxon>Embryophyta</taxon>
        <taxon>Tracheophyta</taxon>
        <taxon>Spermatophyta</taxon>
        <taxon>Magnoliopsida</taxon>
        <taxon>Liliopsida</taxon>
        <taxon>Poales</taxon>
        <taxon>Poaceae</taxon>
        <taxon>PACMAD clade</taxon>
        <taxon>Panicoideae</taxon>
        <taxon>Panicodae</taxon>
        <taxon>Paniceae</taxon>
        <taxon>Melinidinae</taxon>
        <taxon>Urochloa</taxon>
    </lineage>
</organism>
<reference evidence="2" key="1">
    <citation type="submission" date="2024-10" db="EMBL/GenBank/DDBJ databases">
        <authorList>
            <person name="Ryan C."/>
        </authorList>
    </citation>
    <scope>NUCLEOTIDE SEQUENCE [LARGE SCALE GENOMIC DNA]</scope>
</reference>
<dbReference type="EMBL" id="OZ075111">
    <property type="protein sequence ID" value="CAL4888843.1"/>
    <property type="molecule type" value="Genomic_DNA"/>
</dbReference>
<evidence type="ECO:0000259" key="1">
    <source>
        <dbReference type="Pfam" id="PF23635"/>
    </source>
</evidence>
<evidence type="ECO:0000313" key="3">
    <source>
        <dbReference type="Proteomes" id="UP001497457"/>
    </source>
</evidence>
<dbReference type="Proteomes" id="UP001497457">
    <property type="component" value="Chromosome 1b"/>
</dbReference>
<sequence length="395" mass="44749">MMPSPQFAEDETSASKVLMSEGLVGEILQRLHCRICFVSAALTSKHWLCNAANKVVIHNFRSRQLPLLLGIYICNDGSSQPEFMPLPDASCPEVTTALRHGNFGFDGMDMGYLSVWDCRNDRVLYGFGKSFNPILSVAIRTPLRHPGEDTVLLPPQPSTTWRECPHSMLLPDEEDDKISCYRLDIDNKGQIVYAMVFVPQASSWAVHCFALSNLARSPVKILKMTILMRGKIYMLTMAGYILALDLRKESFSIIDLPKGVEFEYSGNLFLCRGDNSVLYLFHVKGEKLTVWLRRMDDESPTTMWALRDTISLLKTCGHLIIEQGGEPANGEEVVASVVGVGDNADFVFLEFDETFIVYMHLKSRKVKKVYERDPDDDFLIRVLPFMMEWPIIFPN</sequence>
<name>A0ABC8VDQ1_9POAL</name>
<protein>
    <recommendedName>
        <fullName evidence="1">F-box protein AT5G49610-like beta-propeller domain-containing protein</fullName>
    </recommendedName>
</protein>
<proteinExistence type="predicted"/>
<gene>
    <name evidence="2" type="ORF">URODEC1_LOCUS2413</name>
</gene>
<dbReference type="InterPro" id="IPR056594">
    <property type="entry name" value="AT5G49610-like_b-prop"/>
</dbReference>
<accession>A0ABC8VDQ1</accession>
<evidence type="ECO:0000313" key="2">
    <source>
        <dbReference type="EMBL" id="CAL4888843.1"/>
    </source>
</evidence>
<keyword evidence="3" id="KW-1185">Reference proteome</keyword>